<evidence type="ECO:0000256" key="1">
    <source>
        <dbReference type="SAM" id="Phobius"/>
    </source>
</evidence>
<feature type="transmembrane region" description="Helical" evidence="1">
    <location>
        <begin position="48"/>
        <end position="72"/>
    </location>
</feature>
<dbReference type="InterPro" id="IPR019428">
    <property type="entry name" value="7TM_GPCR_serpentine_rcpt_Str"/>
</dbReference>
<gene>
    <name evidence="2" type="ORF">PENTCL1PPCAC_27086</name>
</gene>
<sequence>RWCLLGLPINNILYTFILLFMSISYKVHSHYHKSLSINSLLGQAGVGVYLSCISHCYSIFSLLFLFRFSLIYKDHYVSSSLHGFLSSFVIFPMVPLILILDALYFSLPTFFHRPDSFAVDYVAPGMKHPITSLPSHHLPPYLFILMVQDGIRIRNLTGAMGTLSIILFTLLSFIIFSVYIRSFIR</sequence>
<organism evidence="2 3">
    <name type="scientific">Pristionchus entomophagus</name>
    <dbReference type="NCBI Taxonomy" id="358040"/>
    <lineage>
        <taxon>Eukaryota</taxon>
        <taxon>Metazoa</taxon>
        <taxon>Ecdysozoa</taxon>
        <taxon>Nematoda</taxon>
        <taxon>Chromadorea</taxon>
        <taxon>Rhabditida</taxon>
        <taxon>Rhabditina</taxon>
        <taxon>Diplogasteromorpha</taxon>
        <taxon>Diplogasteroidea</taxon>
        <taxon>Neodiplogasteridae</taxon>
        <taxon>Pristionchus</taxon>
    </lineage>
</organism>
<dbReference type="Proteomes" id="UP001432027">
    <property type="component" value="Unassembled WGS sequence"/>
</dbReference>
<protein>
    <recommendedName>
        <fullName evidence="4">G protein-coupled receptor</fullName>
    </recommendedName>
</protein>
<feature type="non-terminal residue" evidence="2">
    <location>
        <position position="185"/>
    </location>
</feature>
<evidence type="ECO:0000313" key="2">
    <source>
        <dbReference type="EMBL" id="GMT04912.1"/>
    </source>
</evidence>
<dbReference type="EMBL" id="BTSX01000006">
    <property type="protein sequence ID" value="GMT04912.1"/>
    <property type="molecule type" value="Genomic_DNA"/>
</dbReference>
<evidence type="ECO:0008006" key="4">
    <source>
        <dbReference type="Google" id="ProtNLM"/>
    </source>
</evidence>
<name>A0AAV5UDG0_9BILA</name>
<keyword evidence="1" id="KW-0812">Transmembrane</keyword>
<dbReference type="Pfam" id="PF10326">
    <property type="entry name" value="7TM_GPCR_Str"/>
    <property type="match status" value="1"/>
</dbReference>
<feature type="non-terminal residue" evidence="2">
    <location>
        <position position="1"/>
    </location>
</feature>
<reference evidence="2" key="1">
    <citation type="submission" date="2023-10" db="EMBL/GenBank/DDBJ databases">
        <title>Genome assembly of Pristionchus species.</title>
        <authorList>
            <person name="Yoshida K."/>
            <person name="Sommer R.J."/>
        </authorList>
    </citation>
    <scope>NUCLEOTIDE SEQUENCE</scope>
    <source>
        <strain evidence="2">RS0144</strain>
    </source>
</reference>
<feature type="transmembrane region" description="Helical" evidence="1">
    <location>
        <begin position="159"/>
        <end position="180"/>
    </location>
</feature>
<proteinExistence type="predicted"/>
<feature type="transmembrane region" description="Helical" evidence="1">
    <location>
        <begin position="12"/>
        <end position="28"/>
    </location>
</feature>
<accession>A0AAV5UDG0</accession>
<dbReference type="AlphaFoldDB" id="A0AAV5UDG0"/>
<keyword evidence="3" id="KW-1185">Reference proteome</keyword>
<evidence type="ECO:0000313" key="3">
    <source>
        <dbReference type="Proteomes" id="UP001432027"/>
    </source>
</evidence>
<comment type="caution">
    <text evidence="2">The sequence shown here is derived from an EMBL/GenBank/DDBJ whole genome shotgun (WGS) entry which is preliminary data.</text>
</comment>
<feature type="transmembrane region" description="Helical" evidence="1">
    <location>
        <begin position="84"/>
        <end position="107"/>
    </location>
</feature>
<keyword evidence="1" id="KW-1133">Transmembrane helix</keyword>
<keyword evidence="1" id="KW-0472">Membrane</keyword>